<dbReference type="InterPro" id="IPR048469">
    <property type="entry name" value="YchJ-like_M"/>
</dbReference>
<dbReference type="Proteomes" id="UP001056336">
    <property type="component" value="Chromosome"/>
</dbReference>
<dbReference type="SUPFAM" id="SSF54427">
    <property type="entry name" value="NTF2-like"/>
    <property type="match status" value="1"/>
</dbReference>
<gene>
    <name evidence="2" type="ORF">M6D93_18430</name>
</gene>
<dbReference type="EMBL" id="CP097332">
    <property type="protein sequence ID" value="UQX88241.1"/>
    <property type="molecule type" value="Genomic_DNA"/>
</dbReference>
<keyword evidence="3" id="KW-1185">Reference proteome</keyword>
<evidence type="ECO:0000259" key="1">
    <source>
        <dbReference type="Pfam" id="PF17775"/>
    </source>
</evidence>
<feature type="domain" description="YchJ-like middle NTF2-like" evidence="1">
    <location>
        <begin position="1"/>
        <end position="93"/>
    </location>
</feature>
<reference evidence="2" key="1">
    <citation type="journal article" date="2018" name="Int. J. Syst. Evol. Microbiol.">
        <title>Jatrophihabitans telluris sp. nov., isolated from sediment soil of lava forest wetlands and the emended description of the genus Jatrophihabitans.</title>
        <authorList>
            <person name="Lee K.C."/>
            <person name="Suh M.K."/>
            <person name="Eom M.K."/>
            <person name="Kim K.K."/>
            <person name="Kim J.S."/>
            <person name="Kim D.S."/>
            <person name="Ko S.H."/>
            <person name="Shin Y.K."/>
            <person name="Lee J.S."/>
        </authorList>
    </citation>
    <scope>NUCLEOTIDE SEQUENCE</scope>
    <source>
        <strain evidence="2">N237</strain>
    </source>
</reference>
<name>A0ABY4QX27_9ACTN</name>
<accession>A0ABY4QX27</accession>
<reference evidence="2" key="2">
    <citation type="submission" date="2022-05" db="EMBL/GenBank/DDBJ databases">
        <authorList>
            <person name="Kim J.-S."/>
            <person name="Lee K."/>
            <person name="Suh M."/>
            <person name="Eom M."/>
            <person name="Kim J.-S."/>
            <person name="Kim D.-S."/>
            <person name="Ko S.-H."/>
            <person name="Shin Y."/>
            <person name="Lee J.-S."/>
        </authorList>
    </citation>
    <scope>NUCLEOTIDE SEQUENCE</scope>
    <source>
        <strain evidence="2">N237</strain>
    </source>
</reference>
<protein>
    <submittedName>
        <fullName evidence="2">YchJ family metal-binding protein</fullName>
    </submittedName>
</protein>
<organism evidence="2 3">
    <name type="scientific">Jatrophihabitans telluris</name>
    <dbReference type="NCBI Taxonomy" id="2038343"/>
    <lineage>
        <taxon>Bacteria</taxon>
        <taxon>Bacillati</taxon>
        <taxon>Actinomycetota</taxon>
        <taxon>Actinomycetes</taxon>
        <taxon>Jatrophihabitantales</taxon>
        <taxon>Jatrophihabitantaceae</taxon>
        <taxon>Jatrophihabitans</taxon>
    </lineage>
</organism>
<dbReference type="Pfam" id="PF17775">
    <property type="entry name" value="YchJ_M-like"/>
    <property type="match status" value="1"/>
</dbReference>
<evidence type="ECO:0000313" key="3">
    <source>
        <dbReference type="Proteomes" id="UP001056336"/>
    </source>
</evidence>
<sequence>MRSRYSAFAMGLPDYLLRTWHPDTRPNELELDAAQRWLRLDVLGVYGGGLLDAEGTVDFQAHYRRTGVTTSRGMQSEVSTFRREGSEWRYYDGVRSLR</sequence>
<evidence type="ECO:0000313" key="2">
    <source>
        <dbReference type="EMBL" id="UQX88241.1"/>
    </source>
</evidence>
<dbReference type="Gene3D" id="3.10.450.50">
    <property type="match status" value="1"/>
</dbReference>
<dbReference type="InterPro" id="IPR032710">
    <property type="entry name" value="NTF2-like_dom_sf"/>
</dbReference>
<proteinExistence type="predicted"/>